<gene>
    <name evidence="4" type="ORF">GUR47_18070</name>
</gene>
<comment type="caution">
    <text evidence="4">The sequence shown here is derived from an EMBL/GenBank/DDBJ whole genome shotgun (WGS) entry which is preliminary data.</text>
</comment>
<evidence type="ECO:0000256" key="2">
    <source>
        <dbReference type="SAM" id="MobiDB-lite"/>
    </source>
</evidence>
<feature type="domain" description="Putative T7SS secretion signal" evidence="3">
    <location>
        <begin position="19"/>
        <end position="194"/>
    </location>
</feature>
<feature type="region of interest" description="Disordered" evidence="2">
    <location>
        <begin position="1"/>
        <end position="24"/>
    </location>
</feature>
<evidence type="ECO:0000256" key="1">
    <source>
        <dbReference type="SAM" id="Coils"/>
    </source>
</evidence>
<accession>A0A6B3QQG6</accession>
<evidence type="ECO:0000313" key="4">
    <source>
        <dbReference type="EMBL" id="NEV88565.1"/>
    </source>
</evidence>
<dbReference type="Pfam" id="PF21725">
    <property type="entry name" value="T7SS_signal"/>
    <property type="match status" value="1"/>
</dbReference>
<feature type="coiled-coil region" evidence="1">
    <location>
        <begin position="103"/>
        <end position="137"/>
    </location>
</feature>
<organism evidence="4">
    <name type="scientific">Streptomyces tendae</name>
    <dbReference type="NCBI Taxonomy" id="1932"/>
    <lineage>
        <taxon>Bacteria</taxon>
        <taxon>Bacillati</taxon>
        <taxon>Actinomycetota</taxon>
        <taxon>Actinomycetes</taxon>
        <taxon>Kitasatosporales</taxon>
        <taxon>Streptomycetaceae</taxon>
        <taxon>Streptomyces</taxon>
    </lineage>
</organism>
<sequence>MSRRSSDWPPLWDDDPTPGDPDEVAALGRKLRKMADMIDEQAGAIKALSSVDGWDSDAGRAFNEIADGAGDRLKKAFERYDEAAEALGTKVADGESKEYAGELHRAQRKADKALKDYREAESDHDVADREVKKFTEKYPLESAIPEKDRAEYERWKEKRAEALLRIGGARKDVKDARSIYDDAGERAARRIRYVSHHDDVRDPGGFMNLLADWADGLSNLSAALSIITVICAFVPPLQLLVPALATLAVITSAMALAGHAYDMKARGGKVDWLRLGTDALGVFPGLGALKGFTALKGLKGLSKLKGFGKGFKGGAALRGVGDNFLNGISVKLTNKTLAYGLKLGNKLKVPNLPSVMAPIEGRRITAIVKGVGFAGALNRFLDGENGERTGYVPPVGDQSPTPTPGLTPSPPSKEPEPSVTTPPVPSPAPFHTALAA</sequence>
<feature type="region of interest" description="Disordered" evidence="2">
    <location>
        <begin position="385"/>
        <end position="436"/>
    </location>
</feature>
<protein>
    <recommendedName>
        <fullName evidence="3">Putative T7SS secretion signal domain-containing protein</fullName>
    </recommendedName>
</protein>
<keyword evidence="1" id="KW-0175">Coiled coil</keyword>
<dbReference type="AlphaFoldDB" id="A0A6B3QQG6"/>
<name>A0A6B3QQG6_STRTE</name>
<reference evidence="4" key="1">
    <citation type="journal article" date="2020" name="Microorganisms">
        <title>Isolation, Genomic and Metabolomic Characterization of Streptomyces tendae VITAKN with Quorum Sensing Inhibitory Activity from Southern India.</title>
        <authorList>
            <person name="Ishaque N.M."/>
            <person name="Burgsdorf I."/>
            <person name="Limlingan Malit J.J."/>
            <person name="Saha S."/>
            <person name="Teta R."/>
            <person name="Ewe D."/>
            <person name="Kannabiran K."/>
            <person name="Hrouzek P."/>
            <person name="Steindler L."/>
            <person name="Costantino V."/>
            <person name="Saurav K."/>
        </authorList>
    </citation>
    <scope>NUCLEOTIDE SEQUENCE</scope>
    <source>
        <strain evidence="4">VITAKN</strain>
    </source>
</reference>
<proteinExistence type="predicted"/>
<feature type="compositionally biased region" description="Acidic residues" evidence="2">
    <location>
        <begin position="12"/>
        <end position="23"/>
    </location>
</feature>
<dbReference type="InterPro" id="IPR049082">
    <property type="entry name" value="T7SS_signal"/>
</dbReference>
<evidence type="ECO:0000259" key="3">
    <source>
        <dbReference type="Pfam" id="PF21725"/>
    </source>
</evidence>
<dbReference type="EMBL" id="JAAIFS010000003">
    <property type="protein sequence ID" value="NEV88565.1"/>
    <property type="molecule type" value="Genomic_DNA"/>
</dbReference>
<feature type="compositionally biased region" description="Pro residues" evidence="2">
    <location>
        <begin position="401"/>
        <end position="412"/>
    </location>
</feature>
<dbReference type="RefSeq" id="WP_161377668.1">
    <property type="nucleotide sequence ID" value="NZ_JAAIFS010000003.1"/>
</dbReference>